<keyword evidence="3 10" id="KW-0347">Helicase</keyword>
<dbReference type="GO" id="GO:0005524">
    <property type="term" value="F:ATP binding"/>
    <property type="evidence" value="ECO:0007669"/>
    <property type="project" value="UniProtKB-UniRule"/>
</dbReference>
<evidence type="ECO:0000259" key="11">
    <source>
        <dbReference type="PROSITE" id="PS51198"/>
    </source>
</evidence>
<evidence type="ECO:0000256" key="10">
    <source>
        <dbReference type="PROSITE-ProRule" id="PRU00560"/>
    </source>
</evidence>
<dbReference type="PROSITE" id="PS51217">
    <property type="entry name" value="UVRD_HELICASE_CTER"/>
    <property type="match status" value="1"/>
</dbReference>
<evidence type="ECO:0000256" key="3">
    <source>
        <dbReference type="ARBA" id="ARBA00022806"/>
    </source>
</evidence>
<dbReference type="GO" id="GO:0000725">
    <property type="term" value="P:recombinational repair"/>
    <property type="evidence" value="ECO:0007669"/>
    <property type="project" value="TreeGrafter"/>
</dbReference>
<reference evidence="13 14" key="1">
    <citation type="submission" date="2018-05" db="EMBL/GenBank/DDBJ databases">
        <title>complete genome sequence of Aquabacterium olei NBRC 110486.</title>
        <authorList>
            <person name="Tang B."/>
            <person name="Chang J."/>
            <person name="Zhang L."/>
            <person name="Yang H."/>
        </authorList>
    </citation>
    <scope>NUCLEOTIDE SEQUENCE [LARGE SCALE GENOMIC DNA]</scope>
    <source>
        <strain evidence="13 14">NBRC 110486</strain>
    </source>
</reference>
<comment type="catalytic activity">
    <reaction evidence="9">
        <text>ATP + H2O = ADP + phosphate + H(+)</text>
        <dbReference type="Rhea" id="RHEA:13065"/>
        <dbReference type="ChEBI" id="CHEBI:15377"/>
        <dbReference type="ChEBI" id="CHEBI:15378"/>
        <dbReference type="ChEBI" id="CHEBI:30616"/>
        <dbReference type="ChEBI" id="CHEBI:43474"/>
        <dbReference type="ChEBI" id="CHEBI:456216"/>
        <dbReference type="EC" id="5.6.2.4"/>
    </reaction>
</comment>
<gene>
    <name evidence="13" type="ORF">DEH84_04140</name>
</gene>
<feature type="domain" description="UvrD-like helicase ATP-binding" evidence="11">
    <location>
        <begin position="15"/>
        <end position="321"/>
    </location>
</feature>
<dbReference type="EMBL" id="CP029210">
    <property type="protein sequence ID" value="AWI52698.1"/>
    <property type="molecule type" value="Genomic_DNA"/>
</dbReference>
<dbReference type="Pfam" id="PF13361">
    <property type="entry name" value="UvrD_C"/>
    <property type="match status" value="1"/>
</dbReference>
<dbReference type="GO" id="GO:0016887">
    <property type="term" value="F:ATP hydrolysis activity"/>
    <property type="evidence" value="ECO:0007669"/>
    <property type="project" value="RHEA"/>
</dbReference>
<dbReference type="InterPro" id="IPR014017">
    <property type="entry name" value="DNA_helicase_UvrD-like_C"/>
</dbReference>
<dbReference type="PANTHER" id="PTHR11070">
    <property type="entry name" value="UVRD / RECB / PCRA DNA HELICASE FAMILY MEMBER"/>
    <property type="match status" value="1"/>
</dbReference>
<evidence type="ECO:0000256" key="1">
    <source>
        <dbReference type="ARBA" id="ARBA00022741"/>
    </source>
</evidence>
<dbReference type="GO" id="GO:0003677">
    <property type="term" value="F:DNA binding"/>
    <property type="evidence" value="ECO:0007669"/>
    <property type="project" value="InterPro"/>
</dbReference>
<evidence type="ECO:0000256" key="9">
    <source>
        <dbReference type="ARBA" id="ARBA00048988"/>
    </source>
</evidence>
<dbReference type="RefSeq" id="WP_109035025.1">
    <property type="nucleotide sequence ID" value="NZ_CP029210.1"/>
</dbReference>
<proteinExistence type="predicted"/>
<dbReference type="PANTHER" id="PTHR11070:SF2">
    <property type="entry name" value="ATP-DEPENDENT DNA HELICASE SRS2"/>
    <property type="match status" value="1"/>
</dbReference>
<dbReference type="EC" id="5.6.2.4" evidence="7"/>
<keyword evidence="2 10" id="KW-0378">Hydrolase</keyword>
<dbReference type="OrthoDB" id="9792687at2"/>
<dbReference type="Pfam" id="PF13245">
    <property type="entry name" value="AAA_19"/>
    <property type="match status" value="1"/>
</dbReference>
<keyword evidence="14" id="KW-1185">Reference proteome</keyword>
<name>A0A2U8FPC3_9BURK</name>
<dbReference type="SUPFAM" id="SSF52540">
    <property type="entry name" value="P-loop containing nucleoside triphosphate hydrolases"/>
    <property type="match status" value="1"/>
</dbReference>
<dbReference type="Gene3D" id="3.40.50.300">
    <property type="entry name" value="P-loop containing nucleotide triphosphate hydrolases"/>
    <property type="match status" value="2"/>
</dbReference>
<evidence type="ECO:0000313" key="14">
    <source>
        <dbReference type="Proteomes" id="UP000244892"/>
    </source>
</evidence>
<evidence type="ECO:0000256" key="4">
    <source>
        <dbReference type="ARBA" id="ARBA00022840"/>
    </source>
</evidence>
<evidence type="ECO:0000256" key="7">
    <source>
        <dbReference type="ARBA" id="ARBA00034808"/>
    </source>
</evidence>
<dbReference type="InterPro" id="IPR000212">
    <property type="entry name" value="DNA_helicase_UvrD/REP"/>
</dbReference>
<dbReference type="AlphaFoldDB" id="A0A2U8FPC3"/>
<keyword evidence="4 10" id="KW-0067">ATP-binding</keyword>
<dbReference type="PROSITE" id="PS51198">
    <property type="entry name" value="UVRD_HELICASE_ATP_BIND"/>
    <property type="match status" value="1"/>
</dbReference>
<protein>
    <recommendedName>
        <fullName evidence="7">DNA 3'-5' helicase</fullName>
        <ecNumber evidence="7">5.6.2.4</ecNumber>
    </recommendedName>
    <alternativeName>
        <fullName evidence="8">DNA 3'-5' helicase II</fullName>
    </alternativeName>
</protein>
<comment type="catalytic activity">
    <reaction evidence="6">
        <text>Couples ATP hydrolysis with the unwinding of duplex DNA by translocating in the 3'-5' direction.</text>
        <dbReference type="EC" id="5.6.2.4"/>
    </reaction>
</comment>
<evidence type="ECO:0000259" key="12">
    <source>
        <dbReference type="PROSITE" id="PS51217"/>
    </source>
</evidence>
<evidence type="ECO:0000256" key="8">
    <source>
        <dbReference type="ARBA" id="ARBA00034923"/>
    </source>
</evidence>
<dbReference type="KEGG" id="aon:DEH84_04140"/>
<keyword evidence="5" id="KW-0413">Isomerase</keyword>
<evidence type="ECO:0000256" key="5">
    <source>
        <dbReference type="ARBA" id="ARBA00023235"/>
    </source>
</evidence>
<dbReference type="Gene3D" id="1.10.486.10">
    <property type="entry name" value="PCRA, domain 4"/>
    <property type="match status" value="1"/>
</dbReference>
<dbReference type="Proteomes" id="UP000244892">
    <property type="component" value="Chromosome"/>
</dbReference>
<evidence type="ECO:0000256" key="6">
    <source>
        <dbReference type="ARBA" id="ARBA00034617"/>
    </source>
</evidence>
<dbReference type="InterPro" id="IPR014016">
    <property type="entry name" value="UvrD-like_ATP-bd"/>
</dbReference>
<accession>A0A2U8FPC3</accession>
<dbReference type="InterPro" id="IPR027417">
    <property type="entry name" value="P-loop_NTPase"/>
</dbReference>
<evidence type="ECO:0000256" key="2">
    <source>
        <dbReference type="ARBA" id="ARBA00022801"/>
    </source>
</evidence>
<feature type="binding site" evidence="10">
    <location>
        <begin position="36"/>
        <end position="43"/>
    </location>
    <ligand>
        <name>ATP</name>
        <dbReference type="ChEBI" id="CHEBI:30616"/>
    </ligand>
</feature>
<organism evidence="13 14">
    <name type="scientific">Aquabacterium olei</name>
    <dbReference type="NCBI Taxonomy" id="1296669"/>
    <lineage>
        <taxon>Bacteria</taxon>
        <taxon>Pseudomonadati</taxon>
        <taxon>Pseudomonadota</taxon>
        <taxon>Betaproteobacteria</taxon>
        <taxon>Burkholderiales</taxon>
        <taxon>Aquabacterium</taxon>
    </lineage>
</organism>
<sequence length="662" mass="73563">MSETPNEPIFAPRGLVPTDEQHAIQLARKRHLIIEANAGAAKTTTLALRLAQALLRGADPDRVLALTYTDTAVQALRDALARIGLPADTRRRLRVMTFDAFCTERMQAIEGCTVPFHAEPEALRAPVLRAIDRVLRNVDERYPDEFAIQGDGAASVEGLLAAFLHLKGTMQLMVEAADRSLTPTLAAEIGHDYATLKIFQAYEHIRRGGHPDHHAFRSEHDATYDLARLLLDEDAWLGDPHPLDLGLHLVLVDEMHDTNRAMFTVLRKLMARNRAAFVGVGDRDQVIHAVAGADARFMGDLFDREVAEATRYPLSTTWRFGSTLAQAVSGLARHKPYAAQTVRDTEVEVIATVGPADRNWHLTRLVNERVGLDPGTPASAIAILLRQPHQSVELENHLLDRGIDYRTTGFDTYLMRPEVLFVRGLFACSRGHFGDIERTETRLAVLQALLRFAGSHVDTGEAQAGEPPEEAERARLTAQALKQVCQQPTLAGAFLENQVLRNAAPAVRQRLEDALDVLHNEDTEVLLRRFVRVLQPAALAARVMVRRQDIAQVAANIEGLIQSVATFDHLTAFFRAMIERERRQQAMKPQHCILLSSIEAAKGLEFEHVILPGLNKGEFALGGDTTDNRNLLYVAMTRARRRLTILCDRTRPSAYLQDAGLL</sequence>
<dbReference type="GO" id="GO:0043138">
    <property type="term" value="F:3'-5' DNA helicase activity"/>
    <property type="evidence" value="ECO:0007669"/>
    <property type="project" value="UniProtKB-EC"/>
</dbReference>
<evidence type="ECO:0000313" key="13">
    <source>
        <dbReference type="EMBL" id="AWI52698.1"/>
    </source>
</evidence>
<feature type="domain" description="UvrD-like helicase C-terminal" evidence="12">
    <location>
        <begin position="303"/>
        <end position="603"/>
    </location>
</feature>
<keyword evidence="1 10" id="KW-0547">Nucleotide-binding</keyword>